<dbReference type="PANTHER" id="PTHR30572">
    <property type="entry name" value="MEMBRANE COMPONENT OF TRANSPORTER-RELATED"/>
    <property type="match status" value="1"/>
</dbReference>
<keyword evidence="5 7" id="KW-0472">Membrane</keyword>
<accession>A0A8J3QZQ9</accession>
<comment type="caution">
    <text evidence="10">The sequence shown here is derived from an EMBL/GenBank/DDBJ whole genome shotgun (WGS) entry which is preliminary data.</text>
</comment>
<keyword evidence="11" id="KW-1185">Reference proteome</keyword>
<reference evidence="10" key="1">
    <citation type="submission" date="2021-01" db="EMBL/GenBank/DDBJ databases">
        <title>Whole genome shotgun sequence of Rugosimonospora africana NBRC 104875.</title>
        <authorList>
            <person name="Komaki H."/>
            <person name="Tamura T."/>
        </authorList>
    </citation>
    <scope>NUCLEOTIDE SEQUENCE</scope>
    <source>
        <strain evidence="10">NBRC 104875</strain>
    </source>
</reference>
<feature type="transmembrane region" description="Helical" evidence="7">
    <location>
        <begin position="359"/>
        <end position="379"/>
    </location>
</feature>
<evidence type="ECO:0000259" key="9">
    <source>
        <dbReference type="Pfam" id="PF12704"/>
    </source>
</evidence>
<dbReference type="GO" id="GO:0022857">
    <property type="term" value="F:transmembrane transporter activity"/>
    <property type="evidence" value="ECO:0007669"/>
    <property type="project" value="TreeGrafter"/>
</dbReference>
<comment type="subcellular location">
    <subcellularLocation>
        <location evidence="1">Cell membrane</location>
        <topology evidence="1">Multi-pass membrane protein</topology>
    </subcellularLocation>
</comment>
<dbReference type="InterPro" id="IPR003838">
    <property type="entry name" value="ABC3_permease_C"/>
</dbReference>
<evidence type="ECO:0000256" key="4">
    <source>
        <dbReference type="ARBA" id="ARBA00022989"/>
    </source>
</evidence>
<evidence type="ECO:0000256" key="3">
    <source>
        <dbReference type="ARBA" id="ARBA00022692"/>
    </source>
</evidence>
<feature type="domain" description="MacB-like periplasmic core" evidence="9">
    <location>
        <begin position="26"/>
        <end position="228"/>
    </location>
</feature>
<evidence type="ECO:0000256" key="6">
    <source>
        <dbReference type="ARBA" id="ARBA00038076"/>
    </source>
</evidence>
<keyword evidence="4 7" id="KW-1133">Transmembrane helix</keyword>
<feature type="domain" description="ABC3 transporter permease C-terminal" evidence="8">
    <location>
        <begin position="278"/>
        <end position="389"/>
    </location>
</feature>
<dbReference type="InterPro" id="IPR025857">
    <property type="entry name" value="MacB_PCD"/>
</dbReference>
<dbReference type="Pfam" id="PF12704">
    <property type="entry name" value="MacB_PCD"/>
    <property type="match status" value="1"/>
</dbReference>
<feature type="transmembrane region" description="Helical" evidence="7">
    <location>
        <begin position="273"/>
        <end position="298"/>
    </location>
</feature>
<feature type="transmembrane region" description="Helical" evidence="7">
    <location>
        <begin position="319"/>
        <end position="347"/>
    </location>
</feature>
<dbReference type="Proteomes" id="UP000642748">
    <property type="component" value="Unassembled WGS sequence"/>
</dbReference>
<dbReference type="EMBL" id="BONZ01000077">
    <property type="protein sequence ID" value="GIH19177.1"/>
    <property type="molecule type" value="Genomic_DNA"/>
</dbReference>
<dbReference type="GO" id="GO:0005886">
    <property type="term" value="C:plasma membrane"/>
    <property type="evidence" value="ECO:0007669"/>
    <property type="project" value="UniProtKB-SubCell"/>
</dbReference>
<dbReference type="AlphaFoldDB" id="A0A8J3QZQ9"/>
<dbReference type="Pfam" id="PF02687">
    <property type="entry name" value="FtsX"/>
    <property type="match status" value="1"/>
</dbReference>
<evidence type="ECO:0000256" key="1">
    <source>
        <dbReference type="ARBA" id="ARBA00004651"/>
    </source>
</evidence>
<keyword evidence="3 7" id="KW-0812">Transmembrane</keyword>
<dbReference type="PANTHER" id="PTHR30572:SF4">
    <property type="entry name" value="ABC TRANSPORTER PERMEASE YTRF"/>
    <property type="match status" value="1"/>
</dbReference>
<name>A0A8J3QZQ9_9ACTN</name>
<proteinExistence type="inferred from homology"/>
<feature type="transmembrane region" description="Helical" evidence="7">
    <location>
        <begin position="27"/>
        <end position="46"/>
    </location>
</feature>
<gene>
    <name evidence="10" type="ORF">Raf01_73490</name>
</gene>
<organism evidence="10 11">
    <name type="scientific">Rugosimonospora africana</name>
    <dbReference type="NCBI Taxonomy" id="556532"/>
    <lineage>
        <taxon>Bacteria</taxon>
        <taxon>Bacillati</taxon>
        <taxon>Actinomycetota</taxon>
        <taxon>Actinomycetes</taxon>
        <taxon>Micromonosporales</taxon>
        <taxon>Micromonosporaceae</taxon>
        <taxon>Rugosimonospora</taxon>
    </lineage>
</organism>
<evidence type="ECO:0000313" key="11">
    <source>
        <dbReference type="Proteomes" id="UP000642748"/>
    </source>
</evidence>
<dbReference type="InterPro" id="IPR050250">
    <property type="entry name" value="Macrolide_Exporter_MacB"/>
</dbReference>
<evidence type="ECO:0000256" key="2">
    <source>
        <dbReference type="ARBA" id="ARBA00022475"/>
    </source>
</evidence>
<evidence type="ECO:0000256" key="5">
    <source>
        <dbReference type="ARBA" id="ARBA00023136"/>
    </source>
</evidence>
<keyword evidence="2" id="KW-1003">Cell membrane</keyword>
<sequence length="396" mass="40181">MNRSRMRPADLLPTATLGLRARPWRSALSALGIAIGVAAIVAVLGITQSSKAQLLAQIDRLGTNLLIVSNGHSVEGDEVELPPSASASIGHLPGVRAVSATAELPGRHVYRSDQIPAAQTGGLAVRAADVRLLSTLDGSLGAGRFLDNALSDYPSVVLGAQCAAALGFDRLDRPTRIWLGGHWFTVVGILRPLALAPEIDRSALIGFGVAGQLFGYDGRPSRIYVRTDVTAVSTVHAVLGATADPADPSQVAVSRPSDALTFRAAAAGALNSLFLGLGGVALLVGAIGIANVMVIAVLERRIEIGLRRALGAARTHVAAQFLAEALALSLLGAVAGLAVGFAVVGAVARAHGWAVAMPATAPLVAGAGAVAVGALAGLYPALRAARLSPTDALRAG</sequence>
<protein>
    <submittedName>
        <fullName evidence="10">ABC transporter permease</fullName>
    </submittedName>
</protein>
<comment type="similarity">
    <text evidence="6">Belongs to the ABC-4 integral membrane protein family.</text>
</comment>
<evidence type="ECO:0000259" key="8">
    <source>
        <dbReference type="Pfam" id="PF02687"/>
    </source>
</evidence>
<evidence type="ECO:0000256" key="7">
    <source>
        <dbReference type="SAM" id="Phobius"/>
    </source>
</evidence>
<evidence type="ECO:0000313" key="10">
    <source>
        <dbReference type="EMBL" id="GIH19177.1"/>
    </source>
</evidence>